<evidence type="ECO:0000256" key="2">
    <source>
        <dbReference type="SAM" id="MobiDB-lite"/>
    </source>
</evidence>
<dbReference type="EMBL" id="JACEIK010005696">
    <property type="protein sequence ID" value="MCE0482044.1"/>
    <property type="molecule type" value="Genomic_DNA"/>
</dbReference>
<evidence type="ECO:0000313" key="3">
    <source>
        <dbReference type="EMBL" id="MCE0482044.1"/>
    </source>
</evidence>
<proteinExistence type="predicted"/>
<accession>A0ABS8VP50</accession>
<organism evidence="3 4">
    <name type="scientific">Datura stramonium</name>
    <name type="common">Jimsonweed</name>
    <name type="synonym">Common thornapple</name>
    <dbReference type="NCBI Taxonomy" id="4076"/>
    <lineage>
        <taxon>Eukaryota</taxon>
        <taxon>Viridiplantae</taxon>
        <taxon>Streptophyta</taxon>
        <taxon>Embryophyta</taxon>
        <taxon>Tracheophyta</taxon>
        <taxon>Spermatophyta</taxon>
        <taxon>Magnoliopsida</taxon>
        <taxon>eudicotyledons</taxon>
        <taxon>Gunneridae</taxon>
        <taxon>Pentapetalae</taxon>
        <taxon>asterids</taxon>
        <taxon>lamiids</taxon>
        <taxon>Solanales</taxon>
        <taxon>Solanaceae</taxon>
        <taxon>Solanoideae</taxon>
        <taxon>Datureae</taxon>
        <taxon>Datura</taxon>
    </lineage>
</organism>
<evidence type="ECO:0000256" key="1">
    <source>
        <dbReference type="SAM" id="Coils"/>
    </source>
</evidence>
<feature type="coiled-coil region" evidence="1">
    <location>
        <begin position="105"/>
        <end position="132"/>
    </location>
</feature>
<protein>
    <submittedName>
        <fullName evidence="3">Uncharacterized protein</fullName>
    </submittedName>
</protein>
<name>A0ABS8VP50_DATST</name>
<feature type="region of interest" description="Disordered" evidence="2">
    <location>
        <begin position="48"/>
        <end position="69"/>
    </location>
</feature>
<reference evidence="3 4" key="1">
    <citation type="journal article" date="2021" name="BMC Genomics">
        <title>Datura genome reveals duplications of psychoactive alkaloid biosynthetic genes and high mutation rate following tissue culture.</title>
        <authorList>
            <person name="Rajewski A."/>
            <person name="Carter-House D."/>
            <person name="Stajich J."/>
            <person name="Litt A."/>
        </authorList>
    </citation>
    <scope>NUCLEOTIDE SEQUENCE [LARGE SCALE GENOMIC DNA]</scope>
    <source>
        <strain evidence="3">AR-01</strain>
    </source>
</reference>
<keyword evidence="1" id="KW-0175">Coiled coil</keyword>
<dbReference type="Proteomes" id="UP000823775">
    <property type="component" value="Unassembled WGS sequence"/>
</dbReference>
<gene>
    <name evidence="3" type="ORF">HAX54_040378</name>
</gene>
<sequence>MNPSSGFGWRGMPRLKFQKNFSQQVGALGGATRQGENFSQAGWRWRGAPEPFQNGDHLNGCQNSYSPSPSPYYDPPAICDAYKKNEEEEHHAQISDMVKPVLEQMEVMREQYIKQEKAINRMSAKLTEVKAEIGTCKDLQVTLLANTQKEPQVEEKSEFLEQANK</sequence>
<comment type="caution">
    <text evidence="3">The sequence shown here is derived from an EMBL/GenBank/DDBJ whole genome shotgun (WGS) entry which is preliminary data.</text>
</comment>
<keyword evidence="4" id="KW-1185">Reference proteome</keyword>
<evidence type="ECO:0000313" key="4">
    <source>
        <dbReference type="Proteomes" id="UP000823775"/>
    </source>
</evidence>